<dbReference type="AlphaFoldDB" id="A0AAW2CQI7"/>
<proteinExistence type="predicted"/>
<name>A0AAW2CQI7_9ROSI</name>
<evidence type="ECO:0000313" key="2">
    <source>
        <dbReference type="Proteomes" id="UP001459277"/>
    </source>
</evidence>
<protein>
    <submittedName>
        <fullName evidence="1">Uncharacterized protein</fullName>
    </submittedName>
</protein>
<keyword evidence="2" id="KW-1185">Reference proteome</keyword>
<evidence type="ECO:0000313" key="1">
    <source>
        <dbReference type="EMBL" id="KAL0000342.1"/>
    </source>
</evidence>
<accession>A0AAW2CQI7</accession>
<sequence>MSQNKGDDAEYMADEYEREDVDNKFMVEKGVAQSLMLMNTTTWFVSLNGTTAAQARSGKDIQGIPWDRLSITREKFWQTRLEQYRNYENIPHSGEGSQKDCKVTKKGSSYYEFRRNSRSVKPTILHFQVRQEVLNVSGHVAPSEMGVWDMIFGLKNSLGFVSLMTTSDDNAITMLLRFMSAPGINSLDYMQRFMNHTSVSPDGKLLTIVGDNTEGMLVDSQTGKLLKFVFNRLSAGLYKNYTSRAAAFMAKHV</sequence>
<organism evidence="1 2">
    <name type="scientific">Lithocarpus litseifolius</name>
    <dbReference type="NCBI Taxonomy" id="425828"/>
    <lineage>
        <taxon>Eukaryota</taxon>
        <taxon>Viridiplantae</taxon>
        <taxon>Streptophyta</taxon>
        <taxon>Embryophyta</taxon>
        <taxon>Tracheophyta</taxon>
        <taxon>Spermatophyta</taxon>
        <taxon>Magnoliopsida</taxon>
        <taxon>eudicotyledons</taxon>
        <taxon>Gunneridae</taxon>
        <taxon>Pentapetalae</taxon>
        <taxon>rosids</taxon>
        <taxon>fabids</taxon>
        <taxon>Fagales</taxon>
        <taxon>Fagaceae</taxon>
        <taxon>Lithocarpus</taxon>
    </lineage>
</organism>
<gene>
    <name evidence="1" type="ORF">SO802_014123</name>
</gene>
<dbReference type="PANTHER" id="PTHR43991">
    <property type="entry name" value="WD REPEAT PROTEIN (AFU_ORTHOLOGUE AFUA_8G05640)-RELATED"/>
    <property type="match status" value="1"/>
</dbReference>
<dbReference type="EMBL" id="JAZDWU010000005">
    <property type="protein sequence ID" value="KAL0000342.1"/>
    <property type="molecule type" value="Genomic_DNA"/>
</dbReference>
<dbReference type="Proteomes" id="UP001459277">
    <property type="component" value="Unassembled WGS sequence"/>
</dbReference>
<reference evidence="1 2" key="1">
    <citation type="submission" date="2024-01" db="EMBL/GenBank/DDBJ databases">
        <title>A telomere-to-telomere, gap-free genome of sweet tea (Lithocarpus litseifolius).</title>
        <authorList>
            <person name="Zhou J."/>
        </authorList>
    </citation>
    <scope>NUCLEOTIDE SEQUENCE [LARGE SCALE GENOMIC DNA]</scope>
    <source>
        <strain evidence="1">Zhou-2022a</strain>
        <tissue evidence="1">Leaf</tissue>
    </source>
</reference>
<dbReference type="PANTHER" id="PTHR43991:SF38">
    <property type="entry name" value="OS02G0721600 PROTEIN"/>
    <property type="match status" value="1"/>
</dbReference>
<comment type="caution">
    <text evidence="1">The sequence shown here is derived from an EMBL/GenBank/DDBJ whole genome shotgun (WGS) entry which is preliminary data.</text>
</comment>